<accession>A0ABD1LQ66</accession>
<dbReference type="Gene3D" id="3.90.550.10">
    <property type="entry name" value="Spore Coat Polysaccharide Biosynthesis Protein SpsA, Chain A"/>
    <property type="match status" value="1"/>
</dbReference>
<dbReference type="GO" id="GO:0071555">
    <property type="term" value="P:cell wall organization"/>
    <property type="evidence" value="ECO:0007669"/>
    <property type="project" value="UniProtKB-KW"/>
</dbReference>
<keyword evidence="5" id="KW-0735">Signal-anchor</keyword>
<keyword evidence="10" id="KW-0961">Cell wall biogenesis/degradation</keyword>
<dbReference type="AlphaFoldDB" id="A0ABD1LQ66"/>
<sequence>MSRQFILTNLLLHVAFCLANVVLGFRFSRLVFLFFFFASFTNLSAFQDEGRGGEISAPLLMHSSLVVNNLIVNLATPANRTSPATGYRMVVGRHKIRVQLWPHPNLEEVMKVHRILERVQREQRALFGVKKVRTVITVILTHVCMFYKLHISSVMHWLMLVPYDVVWIMMEARGVTNETTSIVTKSRLKTFHVGFDHRMLISWDTRHKLEYLIRRDSGPHLRKD</sequence>
<keyword evidence="6" id="KW-1133">Transmembrane helix</keyword>
<protein>
    <submittedName>
        <fullName evidence="11">Uncharacterized protein</fullName>
    </submittedName>
</protein>
<evidence type="ECO:0000256" key="1">
    <source>
        <dbReference type="ARBA" id="ARBA00004323"/>
    </source>
</evidence>
<dbReference type="GO" id="GO:0000139">
    <property type="term" value="C:Golgi membrane"/>
    <property type="evidence" value="ECO:0007669"/>
    <property type="project" value="UniProtKB-SubCell"/>
</dbReference>
<keyword evidence="12" id="KW-1185">Reference proteome</keyword>
<evidence type="ECO:0000256" key="4">
    <source>
        <dbReference type="ARBA" id="ARBA00022692"/>
    </source>
</evidence>
<comment type="caution">
    <text evidence="11">The sequence shown here is derived from an EMBL/GenBank/DDBJ whole genome shotgun (WGS) entry which is preliminary data.</text>
</comment>
<proteinExistence type="inferred from homology"/>
<dbReference type="EMBL" id="JBGMDY010000008">
    <property type="protein sequence ID" value="KAL2325645.1"/>
    <property type="molecule type" value="Genomic_DNA"/>
</dbReference>
<dbReference type="InterPro" id="IPR005027">
    <property type="entry name" value="Glyco_trans_43"/>
</dbReference>
<gene>
    <name evidence="11" type="ORF">Fmac_024703</name>
</gene>
<evidence type="ECO:0000256" key="3">
    <source>
        <dbReference type="ARBA" id="ARBA00022679"/>
    </source>
</evidence>
<keyword evidence="7" id="KW-0333">Golgi apparatus</keyword>
<evidence type="ECO:0000256" key="9">
    <source>
        <dbReference type="ARBA" id="ARBA00023180"/>
    </source>
</evidence>
<evidence type="ECO:0000256" key="2">
    <source>
        <dbReference type="ARBA" id="ARBA00007706"/>
    </source>
</evidence>
<dbReference type="GO" id="GO:0016740">
    <property type="term" value="F:transferase activity"/>
    <property type="evidence" value="ECO:0007669"/>
    <property type="project" value="UniProtKB-KW"/>
</dbReference>
<keyword evidence="8" id="KW-0472">Membrane</keyword>
<comment type="similarity">
    <text evidence="2">Belongs to the glycosyltransferase 43 family.</text>
</comment>
<dbReference type="PANTHER" id="PTHR10896">
    <property type="entry name" value="GALACTOSYLGALACTOSYLXYLOSYLPROTEIN 3-BETA-GLUCURONOSYLTRANSFERASE BETA-1,3-GLUCURONYLTRANSFERASE"/>
    <property type="match status" value="1"/>
</dbReference>
<keyword evidence="3" id="KW-0808">Transferase</keyword>
<dbReference type="SUPFAM" id="SSF53448">
    <property type="entry name" value="Nucleotide-diphospho-sugar transferases"/>
    <property type="match status" value="1"/>
</dbReference>
<comment type="subcellular location">
    <subcellularLocation>
        <location evidence="1">Golgi apparatus membrane</location>
        <topology evidence="1">Single-pass type II membrane protein</topology>
    </subcellularLocation>
</comment>
<name>A0ABD1LQ66_9FABA</name>
<keyword evidence="9" id="KW-0325">Glycoprotein</keyword>
<evidence type="ECO:0000256" key="8">
    <source>
        <dbReference type="ARBA" id="ARBA00023136"/>
    </source>
</evidence>
<evidence type="ECO:0000256" key="5">
    <source>
        <dbReference type="ARBA" id="ARBA00022968"/>
    </source>
</evidence>
<evidence type="ECO:0000313" key="12">
    <source>
        <dbReference type="Proteomes" id="UP001603857"/>
    </source>
</evidence>
<dbReference type="Proteomes" id="UP001603857">
    <property type="component" value="Unassembled WGS sequence"/>
</dbReference>
<keyword evidence="4" id="KW-0812">Transmembrane</keyword>
<evidence type="ECO:0000313" key="11">
    <source>
        <dbReference type="EMBL" id="KAL2325645.1"/>
    </source>
</evidence>
<dbReference type="PANTHER" id="PTHR10896:SF17">
    <property type="entry name" value="BETA-1,4-XYLOSYLTRANSFERASE IRX14H-RELATED"/>
    <property type="match status" value="1"/>
</dbReference>
<organism evidence="11 12">
    <name type="scientific">Flemingia macrophylla</name>
    <dbReference type="NCBI Taxonomy" id="520843"/>
    <lineage>
        <taxon>Eukaryota</taxon>
        <taxon>Viridiplantae</taxon>
        <taxon>Streptophyta</taxon>
        <taxon>Embryophyta</taxon>
        <taxon>Tracheophyta</taxon>
        <taxon>Spermatophyta</taxon>
        <taxon>Magnoliopsida</taxon>
        <taxon>eudicotyledons</taxon>
        <taxon>Gunneridae</taxon>
        <taxon>Pentapetalae</taxon>
        <taxon>rosids</taxon>
        <taxon>fabids</taxon>
        <taxon>Fabales</taxon>
        <taxon>Fabaceae</taxon>
        <taxon>Papilionoideae</taxon>
        <taxon>50 kb inversion clade</taxon>
        <taxon>NPAAA clade</taxon>
        <taxon>indigoferoid/millettioid clade</taxon>
        <taxon>Phaseoleae</taxon>
        <taxon>Flemingia</taxon>
    </lineage>
</organism>
<evidence type="ECO:0000256" key="6">
    <source>
        <dbReference type="ARBA" id="ARBA00022989"/>
    </source>
</evidence>
<dbReference type="InterPro" id="IPR029044">
    <property type="entry name" value="Nucleotide-diphossugar_trans"/>
</dbReference>
<reference evidence="11 12" key="1">
    <citation type="submission" date="2024-08" db="EMBL/GenBank/DDBJ databases">
        <title>Insights into the chromosomal genome structure of Flemingia macrophylla.</title>
        <authorList>
            <person name="Ding Y."/>
            <person name="Zhao Y."/>
            <person name="Bi W."/>
            <person name="Wu M."/>
            <person name="Zhao G."/>
            <person name="Gong Y."/>
            <person name="Li W."/>
            <person name="Zhang P."/>
        </authorList>
    </citation>
    <scope>NUCLEOTIDE SEQUENCE [LARGE SCALE GENOMIC DNA]</scope>
    <source>
        <strain evidence="11">DYQJB</strain>
        <tissue evidence="11">Leaf</tissue>
    </source>
</reference>
<evidence type="ECO:0000256" key="10">
    <source>
        <dbReference type="ARBA" id="ARBA00023316"/>
    </source>
</evidence>
<evidence type="ECO:0000256" key="7">
    <source>
        <dbReference type="ARBA" id="ARBA00023034"/>
    </source>
</evidence>